<reference evidence="1 2" key="1">
    <citation type="journal article" date="2019" name="Commun. Biol.">
        <title>The bagworm genome reveals a unique fibroin gene that provides high tensile strength.</title>
        <authorList>
            <person name="Kono N."/>
            <person name="Nakamura H."/>
            <person name="Ohtoshi R."/>
            <person name="Tomita M."/>
            <person name="Numata K."/>
            <person name="Arakawa K."/>
        </authorList>
    </citation>
    <scope>NUCLEOTIDE SEQUENCE [LARGE SCALE GENOMIC DNA]</scope>
</reference>
<accession>A0A4C1XQL6</accession>
<keyword evidence="2" id="KW-1185">Reference proteome</keyword>
<dbReference type="EMBL" id="BGZK01000911">
    <property type="protein sequence ID" value="GBP64864.1"/>
    <property type="molecule type" value="Genomic_DNA"/>
</dbReference>
<dbReference type="AlphaFoldDB" id="A0A4C1XQL6"/>
<protein>
    <submittedName>
        <fullName evidence="1">Uncharacterized protein</fullName>
    </submittedName>
</protein>
<proteinExistence type="predicted"/>
<evidence type="ECO:0000313" key="1">
    <source>
        <dbReference type="EMBL" id="GBP64864.1"/>
    </source>
</evidence>
<organism evidence="1 2">
    <name type="scientific">Eumeta variegata</name>
    <name type="common">Bagworm moth</name>
    <name type="synonym">Eumeta japonica</name>
    <dbReference type="NCBI Taxonomy" id="151549"/>
    <lineage>
        <taxon>Eukaryota</taxon>
        <taxon>Metazoa</taxon>
        <taxon>Ecdysozoa</taxon>
        <taxon>Arthropoda</taxon>
        <taxon>Hexapoda</taxon>
        <taxon>Insecta</taxon>
        <taxon>Pterygota</taxon>
        <taxon>Neoptera</taxon>
        <taxon>Endopterygota</taxon>
        <taxon>Lepidoptera</taxon>
        <taxon>Glossata</taxon>
        <taxon>Ditrysia</taxon>
        <taxon>Tineoidea</taxon>
        <taxon>Psychidae</taxon>
        <taxon>Oiketicinae</taxon>
        <taxon>Eumeta</taxon>
    </lineage>
</organism>
<evidence type="ECO:0000313" key="2">
    <source>
        <dbReference type="Proteomes" id="UP000299102"/>
    </source>
</evidence>
<sequence>MSRQAPCHPQGGRRTASAAFSVSRARRAAIPVRYVSTSVAAAVPYADQRRSGARRACSVALTREGRPVFAPVGARRDLNGIINCRRYSRNRSYLQERRLSGESESHARQLQIFCATENNEILAFIRVSSTPYLQVQVRDGGLIFPSCLDIFSSGIRPRRIRW</sequence>
<comment type="caution">
    <text evidence="1">The sequence shown here is derived from an EMBL/GenBank/DDBJ whole genome shotgun (WGS) entry which is preliminary data.</text>
</comment>
<name>A0A4C1XQL6_EUMVA</name>
<dbReference type="Proteomes" id="UP000299102">
    <property type="component" value="Unassembled WGS sequence"/>
</dbReference>
<gene>
    <name evidence="1" type="ORF">EVAR_89943_1</name>
</gene>